<dbReference type="AlphaFoldDB" id="A0A8K0GT45"/>
<dbReference type="SUPFAM" id="SSF54593">
    <property type="entry name" value="Glyoxalase/Bleomycin resistance protein/Dihydroxybiphenyl dioxygenase"/>
    <property type="match status" value="1"/>
</dbReference>
<keyword evidence="2" id="KW-1185">Reference proteome</keyword>
<reference evidence="1" key="1">
    <citation type="submission" date="2020-03" db="EMBL/GenBank/DDBJ databases">
        <title>A high-quality chromosome-level genome assembly of a woody plant with both climbing and erect habits, Rhamnella rubrinervis.</title>
        <authorList>
            <person name="Lu Z."/>
            <person name="Yang Y."/>
            <person name="Zhu X."/>
            <person name="Sun Y."/>
        </authorList>
    </citation>
    <scope>NUCLEOTIDE SEQUENCE</scope>
    <source>
        <strain evidence="1">BYM</strain>
        <tissue evidence="1">Leaf</tissue>
    </source>
</reference>
<protein>
    <submittedName>
        <fullName evidence="1">Uncharacterized protein</fullName>
    </submittedName>
</protein>
<evidence type="ECO:0000313" key="2">
    <source>
        <dbReference type="Proteomes" id="UP000796880"/>
    </source>
</evidence>
<gene>
    <name evidence="1" type="ORF">FNV43_RR23155</name>
</gene>
<proteinExistence type="predicted"/>
<dbReference type="InterPro" id="IPR029068">
    <property type="entry name" value="Glyas_Bleomycin-R_OHBP_Dase"/>
</dbReference>
<comment type="caution">
    <text evidence="1">The sequence shown here is derived from an EMBL/GenBank/DDBJ whole genome shotgun (WGS) entry which is preliminary data.</text>
</comment>
<accession>A0A8K0GT45</accession>
<name>A0A8K0GT45_9ROSA</name>
<evidence type="ECO:0000313" key="1">
    <source>
        <dbReference type="EMBL" id="KAF3436063.1"/>
    </source>
</evidence>
<dbReference type="EMBL" id="VOIH02000010">
    <property type="protein sequence ID" value="KAF3436063.1"/>
    <property type="molecule type" value="Genomic_DNA"/>
</dbReference>
<dbReference type="Proteomes" id="UP000796880">
    <property type="component" value="Unassembled WGS sequence"/>
</dbReference>
<organism evidence="1 2">
    <name type="scientific">Rhamnella rubrinervis</name>
    <dbReference type="NCBI Taxonomy" id="2594499"/>
    <lineage>
        <taxon>Eukaryota</taxon>
        <taxon>Viridiplantae</taxon>
        <taxon>Streptophyta</taxon>
        <taxon>Embryophyta</taxon>
        <taxon>Tracheophyta</taxon>
        <taxon>Spermatophyta</taxon>
        <taxon>Magnoliopsida</taxon>
        <taxon>eudicotyledons</taxon>
        <taxon>Gunneridae</taxon>
        <taxon>Pentapetalae</taxon>
        <taxon>rosids</taxon>
        <taxon>fabids</taxon>
        <taxon>Rosales</taxon>
        <taxon>Rhamnaceae</taxon>
        <taxon>rhamnoid group</taxon>
        <taxon>Rhamneae</taxon>
        <taxon>Rhamnella</taxon>
    </lineage>
</organism>
<sequence length="193" mass="21520">MSKACRSRVFLEIDGLENVMRAINFYQTVFEAEVVMIKEDASVQLRFLMPMVTVILFCSDIEVILAKARRADAPVVRRTQDGVNNPMGQVLDPVGILWHLSTRAKTVGSIFSLLRSSEYAVILLMVVSSIYVRKFYGEKLQPKVDSVLTDYVGVPKAKQMAHSWIGDKLSDIKMSLKLALDSELGLDGNGTSF</sequence>